<accession>A0A2P2K9S1</accession>
<dbReference type="EMBL" id="GGEC01021994">
    <property type="protein sequence ID" value="MBX02478.1"/>
    <property type="molecule type" value="Transcribed_RNA"/>
</dbReference>
<organism evidence="1">
    <name type="scientific">Rhizophora mucronata</name>
    <name type="common">Asiatic mangrove</name>
    <dbReference type="NCBI Taxonomy" id="61149"/>
    <lineage>
        <taxon>Eukaryota</taxon>
        <taxon>Viridiplantae</taxon>
        <taxon>Streptophyta</taxon>
        <taxon>Embryophyta</taxon>
        <taxon>Tracheophyta</taxon>
        <taxon>Spermatophyta</taxon>
        <taxon>Magnoliopsida</taxon>
        <taxon>eudicotyledons</taxon>
        <taxon>Gunneridae</taxon>
        <taxon>Pentapetalae</taxon>
        <taxon>rosids</taxon>
        <taxon>fabids</taxon>
        <taxon>Malpighiales</taxon>
        <taxon>Rhizophoraceae</taxon>
        <taxon>Rhizophora</taxon>
    </lineage>
</organism>
<protein>
    <submittedName>
        <fullName evidence="1">Uncharacterized protein</fullName>
    </submittedName>
</protein>
<name>A0A2P2K9S1_RHIMU</name>
<dbReference type="AlphaFoldDB" id="A0A2P2K9S1"/>
<reference evidence="1" key="1">
    <citation type="submission" date="2018-02" db="EMBL/GenBank/DDBJ databases">
        <title>Rhizophora mucronata_Transcriptome.</title>
        <authorList>
            <person name="Meera S.P."/>
            <person name="Sreeshan A."/>
            <person name="Augustine A."/>
        </authorList>
    </citation>
    <scope>NUCLEOTIDE SEQUENCE</scope>
    <source>
        <tissue evidence="1">Leaf</tissue>
    </source>
</reference>
<sequence>MVGGSIADYPAIANSEYRRVQSRETDIGC</sequence>
<evidence type="ECO:0000313" key="1">
    <source>
        <dbReference type="EMBL" id="MBX02478.1"/>
    </source>
</evidence>
<proteinExistence type="predicted"/>